<evidence type="ECO:0000256" key="2">
    <source>
        <dbReference type="SAM" id="Phobius"/>
    </source>
</evidence>
<keyword evidence="2" id="KW-0472">Membrane</keyword>
<dbReference type="RefSeq" id="WP_208878929.1">
    <property type="nucleotide sequence ID" value="NZ_CP031320.1"/>
</dbReference>
<reference evidence="3 4" key="1">
    <citation type="submission" date="2018-07" db="EMBL/GenBank/DDBJ databases">
        <title>Draft genome of the type strain Streptomyces armeniacus ATCC 15676.</title>
        <authorList>
            <person name="Labana P."/>
            <person name="Gosse J.T."/>
            <person name="Boddy C.N."/>
        </authorList>
    </citation>
    <scope>NUCLEOTIDE SEQUENCE [LARGE SCALE GENOMIC DNA]</scope>
    <source>
        <strain evidence="3 4">ATCC 15676</strain>
    </source>
</reference>
<evidence type="ECO:0000256" key="1">
    <source>
        <dbReference type="SAM" id="MobiDB-lite"/>
    </source>
</evidence>
<protein>
    <submittedName>
        <fullName evidence="3">Uncharacterized protein</fullName>
    </submittedName>
</protein>
<accession>A0A345XQB9</accession>
<feature type="transmembrane region" description="Helical" evidence="2">
    <location>
        <begin position="87"/>
        <end position="108"/>
    </location>
</feature>
<proteinExistence type="predicted"/>
<dbReference type="EMBL" id="CP031320">
    <property type="protein sequence ID" value="AXK33835.1"/>
    <property type="molecule type" value="Genomic_DNA"/>
</dbReference>
<gene>
    <name evidence="3" type="ORF">DVA86_15380</name>
</gene>
<sequence>MSYPNGPAPASHRQSGAPNESASKRTALVVHTIADIAAGFLVLWIVLSLLEANQANVFVQFVQDMANWLAGWSQDIFTMENEHIRLVLNYGLPAVLYLVVGHGIAARLRRA</sequence>
<feature type="transmembrane region" description="Helical" evidence="2">
    <location>
        <begin position="28"/>
        <end position="50"/>
    </location>
</feature>
<dbReference type="Proteomes" id="UP000254425">
    <property type="component" value="Chromosome"/>
</dbReference>
<evidence type="ECO:0000313" key="4">
    <source>
        <dbReference type="Proteomes" id="UP000254425"/>
    </source>
</evidence>
<keyword evidence="2" id="KW-1133">Transmembrane helix</keyword>
<dbReference type="KEGG" id="sarm:DVA86_15380"/>
<keyword evidence="4" id="KW-1185">Reference proteome</keyword>
<name>A0A345XQB9_9ACTN</name>
<organism evidence="3 4">
    <name type="scientific">Streptomyces armeniacus</name>
    <dbReference type="NCBI Taxonomy" id="83291"/>
    <lineage>
        <taxon>Bacteria</taxon>
        <taxon>Bacillati</taxon>
        <taxon>Actinomycetota</taxon>
        <taxon>Actinomycetes</taxon>
        <taxon>Kitasatosporales</taxon>
        <taxon>Streptomycetaceae</taxon>
        <taxon>Streptomyces</taxon>
    </lineage>
</organism>
<keyword evidence="2" id="KW-0812">Transmembrane</keyword>
<dbReference type="AlphaFoldDB" id="A0A345XQB9"/>
<feature type="region of interest" description="Disordered" evidence="1">
    <location>
        <begin position="1"/>
        <end position="20"/>
    </location>
</feature>
<evidence type="ECO:0000313" key="3">
    <source>
        <dbReference type="EMBL" id="AXK33835.1"/>
    </source>
</evidence>